<dbReference type="PRINTS" id="PR00040">
    <property type="entry name" value="HTHMERR"/>
</dbReference>
<protein>
    <submittedName>
        <fullName evidence="9">Redox-sensitive transcriptional activator SoxR</fullName>
    </submittedName>
</protein>
<dbReference type="GO" id="GO:0051537">
    <property type="term" value="F:2 iron, 2 sulfur cluster binding"/>
    <property type="evidence" value="ECO:0007669"/>
    <property type="project" value="UniProtKB-KW"/>
</dbReference>
<keyword evidence="10" id="KW-1185">Reference proteome</keyword>
<keyword evidence="2" id="KW-0479">Metal-binding</keyword>
<dbReference type="PANTHER" id="PTHR30204">
    <property type="entry name" value="REDOX-CYCLING DRUG-SENSING TRANSCRIPTIONAL ACTIVATOR SOXR"/>
    <property type="match status" value="1"/>
</dbReference>
<comment type="caution">
    <text evidence="9">The sequence shown here is derived from an EMBL/GenBank/DDBJ whole genome shotgun (WGS) entry which is preliminary data.</text>
</comment>
<dbReference type="SMART" id="SM00422">
    <property type="entry name" value="HTH_MERR"/>
    <property type="match status" value="1"/>
</dbReference>
<evidence type="ECO:0000256" key="2">
    <source>
        <dbReference type="ARBA" id="ARBA00022723"/>
    </source>
</evidence>
<dbReference type="RefSeq" id="WP_271218741.1">
    <property type="nucleotide sequence ID" value="NZ_BAAAVD010000042.1"/>
</dbReference>
<gene>
    <name evidence="9" type="ORF">GCM10017600_37230</name>
</gene>
<sequence>MVEVKLEWSVSKNMEITVGQLAARSGVAVSALHFYEAKGLIRSRRTAGNQRRFSRDTLRRIAFIRVSQRVGIPLRTIQDALSALPDERTPTREDWARLSATWQSELDDRIRQLQRLRDGLTDCIGCGCLSLDRCALANPDDAAAARGPGSRLMLARRESRECSPCQDTATGGGSEAVCA</sequence>
<dbReference type="Gene3D" id="1.10.1660.10">
    <property type="match status" value="1"/>
</dbReference>
<evidence type="ECO:0000313" key="9">
    <source>
        <dbReference type="EMBL" id="GLK10317.1"/>
    </source>
</evidence>
<keyword evidence="6" id="KW-0238">DNA-binding</keyword>
<evidence type="ECO:0000259" key="8">
    <source>
        <dbReference type="PROSITE" id="PS50937"/>
    </source>
</evidence>
<dbReference type="CDD" id="cd01110">
    <property type="entry name" value="HTH_SoxR"/>
    <property type="match status" value="1"/>
</dbReference>
<keyword evidence="1" id="KW-0001">2Fe-2S</keyword>
<dbReference type="Proteomes" id="UP001143474">
    <property type="component" value="Unassembled WGS sequence"/>
</dbReference>
<dbReference type="InterPro" id="IPR047057">
    <property type="entry name" value="MerR_fam"/>
</dbReference>
<organism evidence="9 10">
    <name type="scientific">Streptosporangium carneum</name>
    <dbReference type="NCBI Taxonomy" id="47481"/>
    <lineage>
        <taxon>Bacteria</taxon>
        <taxon>Bacillati</taxon>
        <taxon>Actinomycetota</taxon>
        <taxon>Actinomycetes</taxon>
        <taxon>Streptosporangiales</taxon>
        <taxon>Streptosporangiaceae</taxon>
        <taxon>Streptosporangium</taxon>
    </lineage>
</organism>
<keyword evidence="4" id="KW-0411">Iron-sulfur</keyword>
<keyword evidence="3" id="KW-0408">Iron</keyword>
<dbReference type="GO" id="GO:0003700">
    <property type="term" value="F:DNA-binding transcription factor activity"/>
    <property type="evidence" value="ECO:0007669"/>
    <property type="project" value="InterPro"/>
</dbReference>
<evidence type="ECO:0000256" key="1">
    <source>
        <dbReference type="ARBA" id="ARBA00022714"/>
    </source>
</evidence>
<dbReference type="AlphaFoldDB" id="A0A9W6MDQ2"/>
<accession>A0A9W6MDQ2</accession>
<proteinExistence type="predicted"/>
<evidence type="ECO:0000256" key="3">
    <source>
        <dbReference type="ARBA" id="ARBA00023004"/>
    </source>
</evidence>
<dbReference type="Pfam" id="PF00376">
    <property type="entry name" value="MerR"/>
    <property type="match status" value="1"/>
</dbReference>
<evidence type="ECO:0000313" key="10">
    <source>
        <dbReference type="Proteomes" id="UP001143474"/>
    </source>
</evidence>
<dbReference type="GO" id="GO:0003677">
    <property type="term" value="F:DNA binding"/>
    <property type="evidence" value="ECO:0007669"/>
    <property type="project" value="UniProtKB-KW"/>
</dbReference>
<dbReference type="PROSITE" id="PS50937">
    <property type="entry name" value="HTH_MERR_2"/>
    <property type="match status" value="1"/>
</dbReference>
<dbReference type="Pfam" id="PF09278">
    <property type="entry name" value="MerR-DNA-bind"/>
    <property type="match status" value="1"/>
</dbReference>
<name>A0A9W6MDQ2_9ACTN</name>
<reference evidence="9" key="1">
    <citation type="journal article" date="2014" name="Int. J. Syst. Evol. Microbiol.">
        <title>Complete genome sequence of Corynebacterium casei LMG S-19264T (=DSM 44701T), isolated from a smear-ripened cheese.</title>
        <authorList>
            <consortium name="US DOE Joint Genome Institute (JGI-PGF)"/>
            <person name="Walter F."/>
            <person name="Albersmeier A."/>
            <person name="Kalinowski J."/>
            <person name="Ruckert C."/>
        </authorList>
    </citation>
    <scope>NUCLEOTIDE SEQUENCE</scope>
    <source>
        <strain evidence="9">VKM Ac-2007</strain>
    </source>
</reference>
<dbReference type="GO" id="GO:0046872">
    <property type="term" value="F:metal ion binding"/>
    <property type="evidence" value="ECO:0007669"/>
    <property type="project" value="UniProtKB-KW"/>
</dbReference>
<feature type="domain" description="HTH merR-type" evidence="8">
    <location>
        <begin position="15"/>
        <end position="83"/>
    </location>
</feature>
<dbReference type="InterPro" id="IPR015358">
    <property type="entry name" value="Tscrpt_reg_MerR_DNA-bd"/>
</dbReference>
<evidence type="ECO:0000256" key="5">
    <source>
        <dbReference type="ARBA" id="ARBA00023015"/>
    </source>
</evidence>
<dbReference type="EMBL" id="BSEV01000007">
    <property type="protein sequence ID" value="GLK10317.1"/>
    <property type="molecule type" value="Genomic_DNA"/>
</dbReference>
<evidence type="ECO:0000256" key="7">
    <source>
        <dbReference type="ARBA" id="ARBA00023163"/>
    </source>
</evidence>
<evidence type="ECO:0000256" key="6">
    <source>
        <dbReference type="ARBA" id="ARBA00023125"/>
    </source>
</evidence>
<dbReference type="PROSITE" id="PS00552">
    <property type="entry name" value="HTH_MERR_1"/>
    <property type="match status" value="1"/>
</dbReference>
<dbReference type="PANTHER" id="PTHR30204:SF0">
    <property type="entry name" value="REDOX-SENSITIVE TRANSCRIPTIONAL ACTIVATOR SOXR"/>
    <property type="match status" value="1"/>
</dbReference>
<dbReference type="InterPro" id="IPR000551">
    <property type="entry name" value="MerR-type_HTH_dom"/>
</dbReference>
<evidence type="ECO:0000256" key="4">
    <source>
        <dbReference type="ARBA" id="ARBA00023014"/>
    </source>
</evidence>
<keyword evidence="7" id="KW-0804">Transcription</keyword>
<keyword evidence="5" id="KW-0805">Transcription regulation</keyword>
<dbReference type="InterPro" id="IPR009061">
    <property type="entry name" value="DNA-bd_dom_put_sf"/>
</dbReference>
<reference evidence="9" key="2">
    <citation type="submission" date="2023-01" db="EMBL/GenBank/DDBJ databases">
        <authorList>
            <person name="Sun Q."/>
            <person name="Evtushenko L."/>
        </authorList>
    </citation>
    <scope>NUCLEOTIDE SEQUENCE</scope>
    <source>
        <strain evidence="9">VKM Ac-2007</strain>
    </source>
</reference>
<dbReference type="SUPFAM" id="SSF46955">
    <property type="entry name" value="Putative DNA-binding domain"/>
    <property type="match status" value="1"/>
</dbReference>
<dbReference type="GO" id="GO:0006979">
    <property type="term" value="P:response to oxidative stress"/>
    <property type="evidence" value="ECO:0007669"/>
    <property type="project" value="InterPro"/>
</dbReference>
<dbReference type="InterPro" id="IPR010211">
    <property type="entry name" value="Redox-sen_tscrpt-act_SoxR"/>
</dbReference>
<dbReference type="NCBIfam" id="TIGR01950">
    <property type="entry name" value="SoxR"/>
    <property type="match status" value="1"/>
</dbReference>